<evidence type="ECO:0000313" key="5">
    <source>
        <dbReference type="EMBL" id="OQP65895.1"/>
    </source>
</evidence>
<dbReference type="AlphaFoldDB" id="A0A1V9G5I4"/>
<dbReference type="SMART" id="SM00342">
    <property type="entry name" value="HTH_ARAC"/>
    <property type="match status" value="1"/>
</dbReference>
<evidence type="ECO:0000256" key="1">
    <source>
        <dbReference type="ARBA" id="ARBA00023015"/>
    </source>
</evidence>
<dbReference type="PRINTS" id="PR00032">
    <property type="entry name" value="HTHARAC"/>
</dbReference>
<organism evidence="5 6">
    <name type="scientific">Niastella vici</name>
    <dbReference type="NCBI Taxonomy" id="1703345"/>
    <lineage>
        <taxon>Bacteria</taxon>
        <taxon>Pseudomonadati</taxon>
        <taxon>Bacteroidota</taxon>
        <taxon>Chitinophagia</taxon>
        <taxon>Chitinophagales</taxon>
        <taxon>Chitinophagaceae</taxon>
        <taxon>Niastella</taxon>
    </lineage>
</organism>
<dbReference type="RefSeq" id="WP_081145740.1">
    <property type="nucleotide sequence ID" value="NZ_LVYD01000013.1"/>
</dbReference>
<accession>A0A1V9G5I4</accession>
<dbReference type="InterPro" id="IPR020449">
    <property type="entry name" value="Tscrpt_reg_AraC-type_HTH"/>
</dbReference>
<gene>
    <name evidence="5" type="ORF">A3860_14985</name>
</gene>
<keyword evidence="6" id="KW-1185">Reference proteome</keyword>
<feature type="domain" description="HTH araC/xylS-type" evidence="4">
    <location>
        <begin position="198"/>
        <end position="304"/>
    </location>
</feature>
<dbReference type="GO" id="GO:0043565">
    <property type="term" value="F:sequence-specific DNA binding"/>
    <property type="evidence" value="ECO:0007669"/>
    <property type="project" value="InterPro"/>
</dbReference>
<dbReference type="SUPFAM" id="SSF46689">
    <property type="entry name" value="Homeodomain-like"/>
    <property type="match status" value="1"/>
</dbReference>
<protein>
    <recommendedName>
        <fullName evidence="4">HTH araC/xylS-type domain-containing protein</fullName>
    </recommendedName>
</protein>
<proteinExistence type="predicted"/>
<keyword evidence="3" id="KW-0804">Transcription</keyword>
<dbReference type="PANTHER" id="PTHR43280">
    <property type="entry name" value="ARAC-FAMILY TRANSCRIPTIONAL REGULATOR"/>
    <property type="match status" value="1"/>
</dbReference>
<dbReference type="InterPro" id="IPR009057">
    <property type="entry name" value="Homeodomain-like_sf"/>
</dbReference>
<evidence type="ECO:0000313" key="6">
    <source>
        <dbReference type="Proteomes" id="UP000192796"/>
    </source>
</evidence>
<name>A0A1V9G5I4_9BACT</name>
<dbReference type="OrthoDB" id="629929at2"/>
<dbReference type="GO" id="GO:0003700">
    <property type="term" value="F:DNA-binding transcription factor activity"/>
    <property type="evidence" value="ECO:0007669"/>
    <property type="project" value="InterPro"/>
</dbReference>
<dbReference type="Pfam" id="PF12833">
    <property type="entry name" value="HTH_18"/>
    <property type="match status" value="1"/>
</dbReference>
<dbReference type="EMBL" id="LVYD01000013">
    <property type="protein sequence ID" value="OQP65895.1"/>
    <property type="molecule type" value="Genomic_DNA"/>
</dbReference>
<dbReference type="Gene3D" id="1.10.10.60">
    <property type="entry name" value="Homeodomain-like"/>
    <property type="match status" value="1"/>
</dbReference>
<dbReference type="InterPro" id="IPR018060">
    <property type="entry name" value="HTH_AraC"/>
</dbReference>
<dbReference type="STRING" id="1703345.A3860_14985"/>
<evidence type="ECO:0000256" key="2">
    <source>
        <dbReference type="ARBA" id="ARBA00023125"/>
    </source>
</evidence>
<dbReference type="PANTHER" id="PTHR43280:SF32">
    <property type="entry name" value="TRANSCRIPTIONAL REGULATORY PROTEIN"/>
    <property type="match status" value="1"/>
</dbReference>
<reference evidence="5 6" key="1">
    <citation type="submission" date="2016-03" db="EMBL/GenBank/DDBJ databases">
        <title>Niastella vici sp. nov., isolated from farmland soil.</title>
        <authorList>
            <person name="Chen L."/>
            <person name="Wang D."/>
            <person name="Yang S."/>
            <person name="Wang G."/>
        </authorList>
    </citation>
    <scope>NUCLEOTIDE SEQUENCE [LARGE SCALE GENOMIC DNA]</scope>
    <source>
        <strain evidence="5 6">DJ57</strain>
    </source>
</reference>
<sequence length="312" mass="36039">MEKKIPTESLIQYYERIGYEVPRSLLTGGNGHFSVRKATVPIRKSPFNRRDYFKICLSSGSGKGHGTLIYNDQEINLPRPCLIFTNPSVPASIEVTYCNVNRVACLFNKEFIESIIPPDVQYASPLFNPQVYPVVALTEEERERLHVYFNEMQVLQESDYPFKWDMVRNILQLLIHEGIRLQQKQFLQTAAVRDRLVNEFFSLLNQQFPVDSPEHSLKLLTPAHFADLLHVHVNHLNSVVKKYSGKTTRVIIHERIVAEAKTLLRNTNWNIAEIAYSLGFEYPSHFNKYFKQFASVTPVEFRLSNTALAVHL</sequence>
<evidence type="ECO:0000256" key="3">
    <source>
        <dbReference type="ARBA" id="ARBA00023163"/>
    </source>
</evidence>
<keyword evidence="1" id="KW-0805">Transcription regulation</keyword>
<dbReference type="Proteomes" id="UP000192796">
    <property type="component" value="Unassembled WGS sequence"/>
</dbReference>
<evidence type="ECO:0000259" key="4">
    <source>
        <dbReference type="PROSITE" id="PS01124"/>
    </source>
</evidence>
<dbReference type="PROSITE" id="PS01124">
    <property type="entry name" value="HTH_ARAC_FAMILY_2"/>
    <property type="match status" value="1"/>
</dbReference>
<keyword evidence="2" id="KW-0238">DNA-binding</keyword>
<comment type="caution">
    <text evidence="5">The sequence shown here is derived from an EMBL/GenBank/DDBJ whole genome shotgun (WGS) entry which is preliminary data.</text>
</comment>